<dbReference type="SMR" id="A0A5M7BGK0"/>
<evidence type="ECO:0000313" key="4">
    <source>
        <dbReference type="EMBL" id="KAA5826571.1"/>
    </source>
</evidence>
<keyword evidence="2" id="KW-0521">NADP</keyword>
<dbReference type="InterPro" id="IPR000304">
    <property type="entry name" value="Pyrroline-COOH_reductase"/>
</dbReference>
<keyword evidence="5" id="KW-1185">Reference proteome</keyword>
<dbReference type="RefSeq" id="WP_150070429.1">
    <property type="nucleotide sequence ID" value="NZ_VWPH01000018.1"/>
</dbReference>
<dbReference type="Gene3D" id="3.40.50.720">
    <property type="entry name" value="NAD(P)-binding Rossmann-like Domain"/>
    <property type="match status" value="1"/>
</dbReference>
<dbReference type="EMBL" id="VWPH01000018">
    <property type="protein sequence ID" value="KAA5826571.1"/>
    <property type="molecule type" value="Genomic_DNA"/>
</dbReference>
<dbReference type="GO" id="GO:0055129">
    <property type="term" value="P:L-proline biosynthetic process"/>
    <property type="evidence" value="ECO:0007669"/>
    <property type="project" value="TreeGrafter"/>
</dbReference>
<dbReference type="InterPro" id="IPR028939">
    <property type="entry name" value="P5C_Rdtase_cat_N"/>
</dbReference>
<evidence type="ECO:0000256" key="1">
    <source>
        <dbReference type="ARBA" id="ARBA00005525"/>
    </source>
</evidence>
<protein>
    <submittedName>
        <fullName evidence="4">Pyrroline-5-carboxylate reductase</fullName>
    </submittedName>
</protein>
<feature type="binding site" evidence="2">
    <location>
        <position position="52"/>
    </location>
    <ligand>
        <name>NADPH</name>
        <dbReference type="ChEBI" id="CHEBI:57783"/>
    </ligand>
</feature>
<accession>A0A5M7BGK0</accession>
<reference evidence="4 5" key="1">
    <citation type="submission" date="2019-09" db="EMBL/GenBank/DDBJ databases">
        <title>Draft genome sequence of the thermophilic Saccharopolyspora hirsuta VKM Ac-666T.</title>
        <authorList>
            <person name="Lobastova T.G."/>
            <person name="Fokina V."/>
            <person name="Bragin E.Y."/>
            <person name="Shtratnikova V.Y."/>
            <person name="Starodumova I.P."/>
            <person name="Tarlachkov S.V."/>
            <person name="Donova M.V."/>
        </authorList>
    </citation>
    <scope>NUCLEOTIDE SEQUENCE [LARGE SCALE GENOMIC DNA]</scope>
    <source>
        <strain evidence="4 5">VKM Ac-666</strain>
    </source>
</reference>
<dbReference type="Pfam" id="PF03807">
    <property type="entry name" value="F420_oxidored"/>
    <property type="match status" value="1"/>
</dbReference>
<feature type="domain" description="Pyrroline-5-carboxylate reductase catalytic N-terminal" evidence="3">
    <location>
        <begin position="3"/>
        <end position="92"/>
    </location>
</feature>
<dbReference type="Proteomes" id="UP000323946">
    <property type="component" value="Unassembled WGS sequence"/>
</dbReference>
<dbReference type="SUPFAM" id="SSF51735">
    <property type="entry name" value="NAD(P)-binding Rossmann-fold domains"/>
    <property type="match status" value="1"/>
</dbReference>
<gene>
    <name evidence="4" type="ORF">F1721_31300</name>
</gene>
<sequence length="256" mass="27298">MIIGIIGTGSIARDIVDGLAPEGPTVHLSPRNARIANELARRYPDVHVRADNQSVVDAAPLILLAVRPDNVREALAGLRVPGDRVVISAVAGWSVEALSALLGDGVTVVRSIPLPAVRERRGITAVHPAHPAAEELFDRLGGALVVEEPTTFDALSAATASISSYLHYLDAVAAWIARQGMAADAAESYVRSMFSGISVADQSTSLSELARAHETPGGNNEALRERWFNPQNRAALDDALEHIRRRVAASTSEWAR</sequence>
<dbReference type="OrthoDB" id="4425838at2"/>
<dbReference type="PANTHER" id="PTHR11645">
    <property type="entry name" value="PYRROLINE-5-CARBOXYLATE REDUCTASE"/>
    <property type="match status" value="1"/>
</dbReference>
<comment type="caution">
    <text evidence="4">The sequence shown here is derived from an EMBL/GenBank/DDBJ whole genome shotgun (WGS) entry which is preliminary data.</text>
</comment>
<name>A0A5M7BGK0_SACHI</name>
<feature type="binding site" evidence="2">
    <location>
        <begin position="65"/>
        <end position="68"/>
    </location>
    <ligand>
        <name>NADP(+)</name>
        <dbReference type="ChEBI" id="CHEBI:58349"/>
    </ligand>
</feature>
<evidence type="ECO:0000259" key="3">
    <source>
        <dbReference type="Pfam" id="PF03807"/>
    </source>
</evidence>
<dbReference type="PIRSF" id="PIRSF000193">
    <property type="entry name" value="Pyrrol-5-carb_rd"/>
    <property type="match status" value="1"/>
</dbReference>
<evidence type="ECO:0000313" key="5">
    <source>
        <dbReference type="Proteomes" id="UP000323946"/>
    </source>
</evidence>
<dbReference type="AlphaFoldDB" id="A0A5M7BGK0"/>
<organism evidence="4 5">
    <name type="scientific">Saccharopolyspora hirsuta</name>
    <dbReference type="NCBI Taxonomy" id="1837"/>
    <lineage>
        <taxon>Bacteria</taxon>
        <taxon>Bacillati</taxon>
        <taxon>Actinomycetota</taxon>
        <taxon>Actinomycetes</taxon>
        <taxon>Pseudonocardiales</taxon>
        <taxon>Pseudonocardiaceae</taxon>
        <taxon>Saccharopolyspora</taxon>
    </lineage>
</organism>
<comment type="similarity">
    <text evidence="1">Belongs to the pyrroline-5-carboxylate reductase family.</text>
</comment>
<evidence type="ECO:0000256" key="2">
    <source>
        <dbReference type="PIRSR" id="PIRSR000193-1"/>
    </source>
</evidence>
<dbReference type="GO" id="GO:0004735">
    <property type="term" value="F:pyrroline-5-carboxylate reductase activity"/>
    <property type="evidence" value="ECO:0007669"/>
    <property type="project" value="InterPro"/>
</dbReference>
<dbReference type="InterPro" id="IPR036291">
    <property type="entry name" value="NAD(P)-bd_dom_sf"/>
</dbReference>
<proteinExistence type="inferred from homology"/>
<dbReference type="PANTHER" id="PTHR11645:SF13">
    <property type="entry name" value="PYRROLINE-5-CARBOXYLATE REDUCTASE CATALYTIC N-TERMINAL DOMAIN-CONTAINING PROTEIN"/>
    <property type="match status" value="1"/>
</dbReference>